<name>A0A820CPC6_9BILA</name>
<dbReference type="Proteomes" id="UP000663881">
    <property type="component" value="Unassembled WGS sequence"/>
</dbReference>
<organism evidence="3 4">
    <name type="scientific">Adineta steineri</name>
    <dbReference type="NCBI Taxonomy" id="433720"/>
    <lineage>
        <taxon>Eukaryota</taxon>
        <taxon>Metazoa</taxon>
        <taxon>Spiralia</taxon>
        <taxon>Gnathifera</taxon>
        <taxon>Rotifera</taxon>
        <taxon>Eurotatoria</taxon>
        <taxon>Bdelloidea</taxon>
        <taxon>Adinetida</taxon>
        <taxon>Adinetidae</taxon>
        <taxon>Adineta</taxon>
    </lineage>
</organism>
<evidence type="ECO:0000256" key="1">
    <source>
        <dbReference type="SAM" id="MobiDB-lite"/>
    </source>
</evidence>
<evidence type="ECO:0000313" key="4">
    <source>
        <dbReference type="Proteomes" id="UP000663881"/>
    </source>
</evidence>
<protein>
    <recommendedName>
        <fullName evidence="2">Peptidase S1 domain-containing protein</fullName>
    </recommendedName>
</protein>
<accession>A0A820CPC6</accession>
<dbReference type="EMBL" id="CAJOAY010010649">
    <property type="protein sequence ID" value="CAF4224860.1"/>
    <property type="molecule type" value="Genomic_DNA"/>
</dbReference>
<dbReference type="GO" id="GO:0006508">
    <property type="term" value="P:proteolysis"/>
    <property type="evidence" value="ECO:0007669"/>
    <property type="project" value="InterPro"/>
</dbReference>
<evidence type="ECO:0000259" key="2">
    <source>
        <dbReference type="Pfam" id="PF00089"/>
    </source>
</evidence>
<sequence>EQVGIVSYGNGCAEPNDPGVYVRLSYYYNWINDILKNDNEHTEPKFLPNETSTIINNDVTTTTTSTTTSTTSSSSSTITSSTTTSTITGTSLTTTSGSYNHLKNTLTFAIIIYLFSIIL</sequence>
<dbReference type="InterPro" id="IPR009003">
    <property type="entry name" value="Peptidase_S1_PA"/>
</dbReference>
<evidence type="ECO:0000313" key="3">
    <source>
        <dbReference type="EMBL" id="CAF4224860.1"/>
    </source>
</evidence>
<feature type="domain" description="Peptidase S1" evidence="2">
    <location>
        <begin position="2"/>
        <end position="31"/>
    </location>
</feature>
<dbReference type="Pfam" id="PF00089">
    <property type="entry name" value="Trypsin"/>
    <property type="match status" value="1"/>
</dbReference>
<dbReference type="GO" id="GO:0004252">
    <property type="term" value="F:serine-type endopeptidase activity"/>
    <property type="evidence" value="ECO:0007669"/>
    <property type="project" value="InterPro"/>
</dbReference>
<feature type="non-terminal residue" evidence="3">
    <location>
        <position position="1"/>
    </location>
</feature>
<dbReference type="AlphaFoldDB" id="A0A820CPC6"/>
<gene>
    <name evidence="3" type="ORF">OKA104_LOCUS42241</name>
</gene>
<dbReference type="InterPro" id="IPR043504">
    <property type="entry name" value="Peptidase_S1_PA_chymotrypsin"/>
</dbReference>
<feature type="region of interest" description="Disordered" evidence="1">
    <location>
        <begin position="62"/>
        <end position="87"/>
    </location>
</feature>
<proteinExistence type="predicted"/>
<dbReference type="InterPro" id="IPR001254">
    <property type="entry name" value="Trypsin_dom"/>
</dbReference>
<dbReference type="Gene3D" id="2.40.10.10">
    <property type="entry name" value="Trypsin-like serine proteases"/>
    <property type="match status" value="1"/>
</dbReference>
<reference evidence="3" key="1">
    <citation type="submission" date="2021-02" db="EMBL/GenBank/DDBJ databases">
        <authorList>
            <person name="Nowell W R."/>
        </authorList>
    </citation>
    <scope>NUCLEOTIDE SEQUENCE</scope>
</reference>
<dbReference type="SUPFAM" id="SSF50494">
    <property type="entry name" value="Trypsin-like serine proteases"/>
    <property type="match status" value="1"/>
</dbReference>
<comment type="caution">
    <text evidence="3">The sequence shown here is derived from an EMBL/GenBank/DDBJ whole genome shotgun (WGS) entry which is preliminary data.</text>
</comment>